<dbReference type="InterPro" id="IPR002110">
    <property type="entry name" value="Ankyrin_rpt"/>
</dbReference>
<evidence type="ECO:0000313" key="4">
    <source>
        <dbReference type="EMBL" id="KAF5645876.1"/>
    </source>
</evidence>
<evidence type="ECO:0000313" key="5">
    <source>
        <dbReference type="Proteomes" id="UP000530670"/>
    </source>
</evidence>
<reference evidence="4 5" key="1">
    <citation type="submission" date="2020-05" db="EMBL/GenBank/DDBJ databases">
        <title>Identification and distribution of gene clusters putatively required for synthesis of sphingolipid metabolism inhibitors in phylogenetically diverse species of the filamentous fungus Fusarium.</title>
        <authorList>
            <person name="Kim H.-S."/>
            <person name="Busman M."/>
            <person name="Brown D.W."/>
            <person name="Divon H."/>
            <person name="Uhlig S."/>
            <person name="Proctor R.H."/>
        </authorList>
    </citation>
    <scope>NUCLEOTIDE SEQUENCE [LARGE SCALE GENOMIC DNA]</scope>
    <source>
        <strain evidence="4 5">NRRL 66243</strain>
    </source>
</reference>
<comment type="caution">
    <text evidence="4">The sequence shown here is derived from an EMBL/GenBank/DDBJ whole genome shotgun (WGS) entry which is preliminary data.</text>
</comment>
<evidence type="ECO:0000256" key="3">
    <source>
        <dbReference type="PROSITE-ProRule" id="PRU00023"/>
    </source>
</evidence>
<dbReference type="EMBL" id="JAAQRI010000041">
    <property type="protein sequence ID" value="KAF5645876.1"/>
    <property type="molecule type" value="Genomic_DNA"/>
</dbReference>
<dbReference type="PROSITE" id="PS50088">
    <property type="entry name" value="ANK_REPEAT"/>
    <property type="match status" value="6"/>
</dbReference>
<keyword evidence="5" id="KW-1185">Reference proteome</keyword>
<name>A0A8H5S8E1_9HYPO</name>
<dbReference type="SMART" id="SM00248">
    <property type="entry name" value="ANK"/>
    <property type="match status" value="6"/>
</dbReference>
<dbReference type="Proteomes" id="UP000530670">
    <property type="component" value="Unassembled WGS sequence"/>
</dbReference>
<dbReference type="GeneID" id="59300757"/>
<feature type="repeat" description="ANK" evidence="3">
    <location>
        <begin position="638"/>
        <end position="667"/>
    </location>
</feature>
<keyword evidence="1" id="KW-0677">Repeat</keyword>
<dbReference type="InterPro" id="IPR036770">
    <property type="entry name" value="Ankyrin_rpt-contain_sf"/>
</dbReference>
<keyword evidence="2 3" id="KW-0040">ANK repeat</keyword>
<dbReference type="OrthoDB" id="20872at2759"/>
<dbReference type="PROSITE" id="PS50297">
    <property type="entry name" value="ANK_REP_REGION"/>
    <property type="match status" value="3"/>
</dbReference>
<sequence length="737" mass="82668">MDEVHHTETALPMPIYTITRQCLLCFTRIEESNDKLFLQMIRSSETVPLLEDGNRSIKLDFPALRQNFLYWIGTTGALKLSPSLDEKLKGRDRISAEVLDWLNVILKNLNRITDKPHPDTTPPKYTQKDNWPMWRDLVLTIGSALDHLRQCAIEIAHFSAQQPIVMGKNGSFRRDIIALIRDRFPAARQALCRELGESIAKRRELVLQGAYPNLPLLASTSSVFTLSPPYDSIEYPPLPKVSEFETLVGLGLDTVPQKLPGIQCPFCYCELVLEKPEDDILALWRHHVDEHIQPYTCIFPGCEKPTKYFMHREEWATHMGNFHDWSRKANACTWWQCDTGHETPIIFEFRSQWLNHVRDCHPELSWFASDQGRRERERYFSRDSLVCPLCDQIPEDAKRIMEAGQYLDYDERMCVWDHIADHFKSLSMMAIPSIGDPACEAAKQNQKLAIEAKASRWTLGRAEESRLLPRAAPSVALDNLVEVTEILTANGPDIALINRRGILSLYSAAELGLKAAVKLLVDSGARLEARDSTCDRTSLALASEVGHTSVVKILCMNGADPSAVSGKGRQTPLSLAAINGHEDTIRVLIDAGSDMEAQTAFFNKTPLHWAVFKHRVECTRLLLQRGAQVNAKDTMIGTALCHSAGEGHLDIVKLLLEHGADTELTSGREEAPLSLAAQRGHVDVVRLLLAYGANIDAKNLDGKTALDVVRGDYSKRITYDEVLEVLKSTSGKAGFDF</sequence>
<accession>A0A8H5S8E1</accession>
<dbReference type="PRINTS" id="PR01415">
    <property type="entry name" value="ANKYRIN"/>
</dbReference>
<feature type="repeat" description="ANK" evidence="3">
    <location>
        <begin position="500"/>
        <end position="532"/>
    </location>
</feature>
<gene>
    <name evidence="4" type="ORF">FTJAE_2306</name>
</gene>
<proteinExistence type="predicted"/>
<feature type="repeat" description="ANK" evidence="3">
    <location>
        <begin position="668"/>
        <end position="700"/>
    </location>
</feature>
<protein>
    <submittedName>
        <fullName evidence="4">Ankyrin repeat</fullName>
    </submittedName>
</protein>
<dbReference type="RefSeq" id="XP_037210558.1">
    <property type="nucleotide sequence ID" value="XM_037348487.1"/>
</dbReference>
<evidence type="ECO:0000256" key="1">
    <source>
        <dbReference type="ARBA" id="ARBA00022737"/>
    </source>
</evidence>
<feature type="repeat" description="ANK" evidence="3">
    <location>
        <begin position="602"/>
        <end position="634"/>
    </location>
</feature>
<dbReference type="Pfam" id="PF12796">
    <property type="entry name" value="Ank_2"/>
    <property type="match status" value="2"/>
</dbReference>
<dbReference type="PANTHER" id="PTHR24171">
    <property type="entry name" value="ANKYRIN REPEAT DOMAIN-CONTAINING PROTEIN 39-RELATED"/>
    <property type="match status" value="1"/>
</dbReference>
<feature type="repeat" description="ANK" evidence="3">
    <location>
        <begin position="568"/>
        <end position="600"/>
    </location>
</feature>
<feature type="repeat" description="ANK" evidence="3">
    <location>
        <begin position="534"/>
        <end position="566"/>
    </location>
</feature>
<dbReference type="Gene3D" id="1.25.40.20">
    <property type="entry name" value="Ankyrin repeat-containing domain"/>
    <property type="match status" value="1"/>
</dbReference>
<organism evidence="4 5">
    <name type="scientific">Fusarium tjaetaba</name>
    <dbReference type="NCBI Taxonomy" id="1567544"/>
    <lineage>
        <taxon>Eukaryota</taxon>
        <taxon>Fungi</taxon>
        <taxon>Dikarya</taxon>
        <taxon>Ascomycota</taxon>
        <taxon>Pezizomycotina</taxon>
        <taxon>Sordariomycetes</taxon>
        <taxon>Hypocreomycetidae</taxon>
        <taxon>Hypocreales</taxon>
        <taxon>Nectriaceae</taxon>
        <taxon>Fusarium</taxon>
        <taxon>Fusarium fujikuroi species complex</taxon>
    </lineage>
</organism>
<dbReference type="SUPFAM" id="SSF48403">
    <property type="entry name" value="Ankyrin repeat"/>
    <property type="match status" value="1"/>
</dbReference>
<dbReference type="AlphaFoldDB" id="A0A8H5S8E1"/>
<evidence type="ECO:0000256" key="2">
    <source>
        <dbReference type="ARBA" id="ARBA00023043"/>
    </source>
</evidence>
<dbReference type="PANTHER" id="PTHR24171:SF9">
    <property type="entry name" value="ANKYRIN REPEAT DOMAIN-CONTAINING PROTEIN 39"/>
    <property type="match status" value="1"/>
</dbReference>